<keyword evidence="1" id="KW-0547">Nucleotide-binding</keyword>
<dbReference type="InterPro" id="IPR036627">
    <property type="entry name" value="CobW-likC_sf"/>
</dbReference>
<keyword evidence="4" id="KW-0342">GTP-binding</keyword>
<dbReference type="Pfam" id="PF02492">
    <property type="entry name" value="cobW"/>
    <property type="match status" value="1"/>
</dbReference>
<evidence type="ECO:0000259" key="9">
    <source>
        <dbReference type="Pfam" id="PF02492"/>
    </source>
</evidence>
<keyword evidence="3" id="KW-0862">Zinc</keyword>
<organism evidence="11">
    <name type="scientific">Caligus clemensi</name>
    <name type="common">Sea louse</name>
    <dbReference type="NCBI Taxonomy" id="344056"/>
    <lineage>
        <taxon>Eukaryota</taxon>
        <taxon>Metazoa</taxon>
        <taxon>Ecdysozoa</taxon>
        <taxon>Arthropoda</taxon>
        <taxon>Crustacea</taxon>
        <taxon>Multicrustacea</taxon>
        <taxon>Hexanauplia</taxon>
        <taxon>Copepoda</taxon>
        <taxon>Siphonostomatoida</taxon>
        <taxon>Caligidae</taxon>
        <taxon>Caligus</taxon>
    </lineage>
</organism>
<evidence type="ECO:0000256" key="8">
    <source>
        <dbReference type="SAM" id="MobiDB-lite"/>
    </source>
</evidence>
<dbReference type="EMBL" id="BT080267">
    <property type="protein sequence ID" value="ACO14691.1"/>
    <property type="molecule type" value="mRNA"/>
</dbReference>
<dbReference type="InterPro" id="IPR011629">
    <property type="entry name" value="CobW-like_C"/>
</dbReference>
<feature type="region of interest" description="Disordered" evidence="8">
    <location>
        <begin position="1"/>
        <end position="35"/>
    </location>
</feature>
<name>C1C088_CALCM</name>
<gene>
    <name evidence="11" type="primary">CBWD2</name>
</gene>
<evidence type="ECO:0000256" key="3">
    <source>
        <dbReference type="ARBA" id="ARBA00022833"/>
    </source>
</evidence>
<protein>
    <submittedName>
        <fullName evidence="11">COBW domain-containing protein 2</fullName>
    </submittedName>
</protein>
<comment type="similarity">
    <text evidence="6">Belongs to the SIMIBI class G3E GTPase family. ZNG1 subfamily.</text>
</comment>
<dbReference type="SUPFAM" id="SSF90002">
    <property type="entry name" value="Hypothetical protein YjiA, C-terminal domain"/>
    <property type="match status" value="1"/>
</dbReference>
<dbReference type="CDD" id="cd03112">
    <property type="entry name" value="CobW-like"/>
    <property type="match status" value="1"/>
</dbReference>
<dbReference type="Gene3D" id="3.30.1220.10">
    <property type="entry name" value="CobW-like, C-terminal domain"/>
    <property type="match status" value="1"/>
</dbReference>
<dbReference type="InterPro" id="IPR027417">
    <property type="entry name" value="P-loop_NTPase"/>
</dbReference>
<feature type="compositionally biased region" description="Polar residues" evidence="8">
    <location>
        <begin position="11"/>
        <end position="21"/>
    </location>
</feature>
<proteinExistence type="evidence at transcript level"/>
<dbReference type="PANTHER" id="PTHR13748:SF31">
    <property type="entry name" value="ZINC-REGULATED GTPASE METALLOPROTEIN ACTIVATOR 1A-RELATED"/>
    <property type="match status" value="1"/>
</dbReference>
<dbReference type="GO" id="GO:0016787">
    <property type="term" value="F:hydrolase activity"/>
    <property type="evidence" value="ECO:0007669"/>
    <property type="project" value="UniProtKB-KW"/>
</dbReference>
<sequence>MGDSDDDCPQLVSSATLTTEDAPSLPSKEGGARSGKVPVSIITGQLGSGKSTLLNYILTEEHSKKIAVILNEFGEGNVEEKSLNVGKEGALYEEWMELRNGCLCCSTKDNGVRAIETLMEKKGKFDYILLETTGLADPSPIASIFWMDDELGSDLYLDSIITLFDGKYGLSALEKQDSSEKVFIKQIACADVILLNKVDLLAGPSEQERVQGQLQAINGSSRIIPTSRGKVDLDLILDLNAYSDFSSVSLPSKLSELPTNPDHLKDISTVTLRYPKAVELKKVELFLQYLLWEKKRLTAQEGMEVWRVKGLITLDDDDSKKVIIQGVHDTYDTYPTNTDTQSESPSLLVIIGKHLVMDELQSAFNRILESS</sequence>
<dbReference type="GO" id="GO:0005525">
    <property type="term" value="F:GTP binding"/>
    <property type="evidence" value="ECO:0007669"/>
    <property type="project" value="UniProtKB-KW"/>
</dbReference>
<reference evidence="11" key="1">
    <citation type="submission" date="2009-03" db="EMBL/GenBank/DDBJ databases">
        <title>Caligus clemensi ESTs and full-length cDNAs.</title>
        <authorList>
            <person name="Yasuike M."/>
            <person name="von Schalburg K."/>
            <person name="Cooper G."/>
            <person name="Leong J."/>
            <person name="Jones S.R.M."/>
            <person name="Koop B.F."/>
        </authorList>
    </citation>
    <scope>NUCLEOTIDE SEQUENCE</scope>
    <source>
        <tissue evidence="11">Whole</tissue>
    </source>
</reference>
<evidence type="ECO:0000259" key="10">
    <source>
        <dbReference type="Pfam" id="PF07683"/>
    </source>
</evidence>
<keyword evidence="2" id="KW-0378">Hydrolase</keyword>
<dbReference type="PANTHER" id="PTHR13748">
    <property type="entry name" value="COBW-RELATED"/>
    <property type="match status" value="1"/>
</dbReference>
<dbReference type="InterPro" id="IPR051316">
    <property type="entry name" value="Zinc-reg_GTPase_activator"/>
</dbReference>
<evidence type="ECO:0000256" key="5">
    <source>
        <dbReference type="ARBA" id="ARBA00023186"/>
    </source>
</evidence>
<comment type="catalytic activity">
    <reaction evidence="7">
        <text>GTP + H2O = GDP + phosphate + H(+)</text>
        <dbReference type="Rhea" id="RHEA:19669"/>
        <dbReference type="ChEBI" id="CHEBI:15377"/>
        <dbReference type="ChEBI" id="CHEBI:15378"/>
        <dbReference type="ChEBI" id="CHEBI:37565"/>
        <dbReference type="ChEBI" id="CHEBI:43474"/>
        <dbReference type="ChEBI" id="CHEBI:58189"/>
    </reaction>
    <physiologicalReaction direction="left-to-right" evidence="7">
        <dbReference type="Rhea" id="RHEA:19670"/>
    </physiologicalReaction>
</comment>
<dbReference type="Gene3D" id="3.40.50.300">
    <property type="entry name" value="P-loop containing nucleotide triphosphate hydrolases"/>
    <property type="match status" value="1"/>
</dbReference>
<dbReference type="SUPFAM" id="SSF52540">
    <property type="entry name" value="P-loop containing nucleoside triphosphate hydrolases"/>
    <property type="match status" value="1"/>
</dbReference>
<dbReference type="AlphaFoldDB" id="C1C088"/>
<evidence type="ECO:0000256" key="1">
    <source>
        <dbReference type="ARBA" id="ARBA00022741"/>
    </source>
</evidence>
<dbReference type="InterPro" id="IPR003495">
    <property type="entry name" value="CobW/HypB/UreG_nucleotide-bd"/>
</dbReference>
<dbReference type="Pfam" id="PF07683">
    <property type="entry name" value="CobW_C"/>
    <property type="match status" value="1"/>
</dbReference>
<feature type="domain" description="CobW C-terminal" evidence="10">
    <location>
        <begin position="267"/>
        <end position="367"/>
    </location>
</feature>
<evidence type="ECO:0000256" key="4">
    <source>
        <dbReference type="ARBA" id="ARBA00023134"/>
    </source>
</evidence>
<evidence type="ECO:0000313" key="11">
    <source>
        <dbReference type="EMBL" id="ACO14691.1"/>
    </source>
</evidence>
<accession>C1C088</accession>
<evidence type="ECO:0000256" key="6">
    <source>
        <dbReference type="ARBA" id="ARBA00034320"/>
    </source>
</evidence>
<feature type="domain" description="CobW/HypB/UreG nucleotide-binding" evidence="9">
    <location>
        <begin position="38"/>
        <end position="224"/>
    </location>
</feature>
<evidence type="ECO:0000256" key="2">
    <source>
        <dbReference type="ARBA" id="ARBA00022801"/>
    </source>
</evidence>
<keyword evidence="5" id="KW-0143">Chaperone</keyword>
<evidence type="ECO:0000256" key="7">
    <source>
        <dbReference type="ARBA" id="ARBA00049117"/>
    </source>
</evidence>
<dbReference type="GO" id="GO:0005737">
    <property type="term" value="C:cytoplasm"/>
    <property type="evidence" value="ECO:0007669"/>
    <property type="project" value="TreeGrafter"/>
</dbReference>